<proteinExistence type="predicted"/>
<dbReference type="EMBL" id="CP039351">
    <property type="protein sequence ID" value="QCE01130.1"/>
    <property type="molecule type" value="Genomic_DNA"/>
</dbReference>
<evidence type="ECO:0000313" key="2">
    <source>
        <dbReference type="EMBL" id="QCE01130.1"/>
    </source>
</evidence>
<dbReference type="Pfam" id="PF03080">
    <property type="entry name" value="Neprosin"/>
    <property type="match status" value="1"/>
</dbReference>
<dbReference type="Proteomes" id="UP000501690">
    <property type="component" value="Linkage Group LG7"/>
</dbReference>
<dbReference type="PANTHER" id="PTHR31589:SF223">
    <property type="entry name" value="PROTEIN, PUTATIVE (DUF239)-RELATED"/>
    <property type="match status" value="1"/>
</dbReference>
<dbReference type="PANTHER" id="PTHR31589">
    <property type="entry name" value="PROTEIN, PUTATIVE (DUF239)-RELATED-RELATED"/>
    <property type="match status" value="1"/>
</dbReference>
<dbReference type="InterPro" id="IPR053168">
    <property type="entry name" value="Glutamic_endopeptidase"/>
</dbReference>
<dbReference type="InterPro" id="IPR004314">
    <property type="entry name" value="Neprosin"/>
</dbReference>
<protein>
    <recommendedName>
        <fullName evidence="1">Neprosin PEP catalytic domain-containing protein</fullName>
    </recommendedName>
</protein>
<feature type="domain" description="Neprosin PEP catalytic" evidence="1">
    <location>
        <begin position="1"/>
        <end position="179"/>
    </location>
</feature>
<keyword evidence="3" id="KW-1185">Reference proteome</keyword>
<gene>
    <name evidence="2" type="ORF">DEO72_LG7g2423</name>
</gene>
<accession>A0A4D6MI00</accession>
<reference evidence="2 3" key="1">
    <citation type="submission" date="2019-04" db="EMBL/GenBank/DDBJ databases">
        <title>An improved genome assembly and genetic linkage map for asparagus bean, Vigna unguiculata ssp. sesquipedialis.</title>
        <authorList>
            <person name="Xia Q."/>
            <person name="Zhang R."/>
            <person name="Dong Y."/>
        </authorList>
    </citation>
    <scope>NUCLEOTIDE SEQUENCE [LARGE SCALE GENOMIC DNA]</scope>
    <source>
        <tissue evidence="2">Leaf</tissue>
    </source>
</reference>
<dbReference type="PROSITE" id="PS52045">
    <property type="entry name" value="NEPROSIN_PEP_CD"/>
    <property type="match status" value="1"/>
</dbReference>
<evidence type="ECO:0000259" key="1">
    <source>
        <dbReference type="PROSITE" id="PS52045"/>
    </source>
</evidence>
<organism evidence="2 3">
    <name type="scientific">Vigna unguiculata</name>
    <name type="common">Cowpea</name>
    <dbReference type="NCBI Taxonomy" id="3917"/>
    <lineage>
        <taxon>Eukaryota</taxon>
        <taxon>Viridiplantae</taxon>
        <taxon>Streptophyta</taxon>
        <taxon>Embryophyta</taxon>
        <taxon>Tracheophyta</taxon>
        <taxon>Spermatophyta</taxon>
        <taxon>Magnoliopsida</taxon>
        <taxon>eudicotyledons</taxon>
        <taxon>Gunneridae</taxon>
        <taxon>Pentapetalae</taxon>
        <taxon>rosids</taxon>
        <taxon>fabids</taxon>
        <taxon>Fabales</taxon>
        <taxon>Fabaceae</taxon>
        <taxon>Papilionoideae</taxon>
        <taxon>50 kb inversion clade</taxon>
        <taxon>NPAAA clade</taxon>
        <taxon>indigoferoid/millettioid clade</taxon>
        <taxon>Phaseoleae</taxon>
        <taxon>Vigna</taxon>
    </lineage>
</organism>
<evidence type="ECO:0000313" key="3">
    <source>
        <dbReference type="Proteomes" id="UP000501690"/>
    </source>
</evidence>
<sequence length="180" mass="20007">MWYLIATQADNFKKTGCYNLYCSGFVQTHKGKYLGARIDKTSIYGGPTVEIAISITQDPQTQNWWLSYQGENIGYFPIKLFSNMSSADQVGWGGRTSTPPNTPSPQLGSGYLPDNNFVHACYFRSLSFQDVSRQDHEPSYDEIFTLNDKPDCVDVKYYEDVGAEIGHAIQFGGPGGLCGN</sequence>
<dbReference type="AlphaFoldDB" id="A0A4D6MI00"/>
<name>A0A4D6MI00_VIGUN</name>